<dbReference type="GO" id="GO:0008175">
    <property type="term" value="F:tRNA methyltransferase activity"/>
    <property type="evidence" value="ECO:0007669"/>
    <property type="project" value="TreeGrafter"/>
</dbReference>
<evidence type="ECO:0000313" key="4">
    <source>
        <dbReference type="EMBL" id="ODV79232.1"/>
    </source>
</evidence>
<protein>
    <recommendedName>
        <fullName evidence="2">tRNA wybutosine-synthesizing protein 2</fullName>
        <shortName evidence="2">tRNA-yW-synthesizing protein 2</shortName>
    </recommendedName>
    <alternativeName>
        <fullName evidence="2">tRNA(Phe) (4-demethylwyosine(37)-C(7)) aminocarboxypropyltransferase</fullName>
    </alternativeName>
</protein>
<dbReference type="PROSITE" id="PS51684">
    <property type="entry name" value="SAM_MT_TRM5_TYW2"/>
    <property type="match status" value="1"/>
</dbReference>
<dbReference type="UniPathway" id="UPA00375"/>
<comment type="subcellular location">
    <subcellularLocation>
        <location evidence="2">Cytoplasm</location>
    </subcellularLocation>
</comment>
<dbReference type="InterPro" id="IPR026274">
    <property type="entry name" value="tRNA_wybutosine_synth_prot_2"/>
</dbReference>
<dbReference type="AlphaFoldDB" id="A0A1E4SIG9"/>
<keyword evidence="2" id="KW-0819">tRNA processing</keyword>
<proteinExistence type="inferred from homology"/>
<keyword evidence="5" id="KW-1185">Reference proteome</keyword>
<dbReference type="GeneID" id="30981830"/>
<dbReference type="PANTHER" id="PTHR23245:SF25">
    <property type="entry name" value="TRNA WYBUTOSINE-SYNTHESIZING PROTEIN 2 HOMOLOG"/>
    <property type="match status" value="1"/>
</dbReference>
<dbReference type="STRING" id="984487.A0A1E4SIG9"/>
<dbReference type="RefSeq" id="XP_020064354.1">
    <property type="nucleotide sequence ID" value="XM_020207693.1"/>
</dbReference>
<comment type="function">
    <text evidence="2">S-adenosyl-L-methionine-dependent transferase that acts as a component of the wybutosine biosynthesis pathway. Wybutosine is a hyper modified guanosine with a tricyclic base found at the 3'-position adjacent to the anticodon of eukaryotic phenylalanine tRNA. Catalyzes the transfer of the alpha-amino-alpha-carboxypropyl (acp) group from S-adenosyl-L-methionine to the C-7 position of 4-demethylwyosine (imG-14) to produce wybutosine-86.</text>
</comment>
<comment type="similarity">
    <text evidence="2">Belongs to the class I-like SAM-binding methyltransferase superfamily. TRM5/TYW2 family.</text>
</comment>
<dbReference type="OrthoDB" id="2387925at2759"/>
<organism evidence="4 5">
    <name type="scientific">Suhomyces tanzawaensis NRRL Y-17324</name>
    <dbReference type="NCBI Taxonomy" id="984487"/>
    <lineage>
        <taxon>Eukaryota</taxon>
        <taxon>Fungi</taxon>
        <taxon>Dikarya</taxon>
        <taxon>Ascomycota</taxon>
        <taxon>Saccharomycotina</taxon>
        <taxon>Pichiomycetes</taxon>
        <taxon>Debaryomycetaceae</taxon>
        <taxon>Suhomyces</taxon>
    </lineage>
</organism>
<dbReference type="GO" id="GO:0030488">
    <property type="term" value="P:tRNA methylation"/>
    <property type="evidence" value="ECO:0007669"/>
    <property type="project" value="TreeGrafter"/>
</dbReference>
<gene>
    <name evidence="4" type="ORF">CANTADRAFT_26226</name>
</gene>
<dbReference type="PANTHER" id="PTHR23245">
    <property type="entry name" value="TRNA METHYLTRANSFERASE"/>
    <property type="match status" value="1"/>
</dbReference>
<reference evidence="5" key="1">
    <citation type="submission" date="2016-05" db="EMBL/GenBank/DDBJ databases">
        <title>Comparative genomics of biotechnologically important yeasts.</title>
        <authorList>
            <consortium name="DOE Joint Genome Institute"/>
            <person name="Riley R."/>
            <person name="Haridas S."/>
            <person name="Wolfe K.H."/>
            <person name="Lopes M.R."/>
            <person name="Hittinger C.T."/>
            <person name="Goker M."/>
            <person name="Salamov A."/>
            <person name="Wisecaver J."/>
            <person name="Long T.M."/>
            <person name="Aerts A.L."/>
            <person name="Barry K."/>
            <person name="Choi C."/>
            <person name="Clum A."/>
            <person name="Coughlan A.Y."/>
            <person name="Deshpande S."/>
            <person name="Douglass A.P."/>
            <person name="Hanson S.J."/>
            <person name="Klenk H.-P."/>
            <person name="Labutti K."/>
            <person name="Lapidus A."/>
            <person name="Lindquist E."/>
            <person name="Lipzen A."/>
            <person name="Meier-Kolthoff J.P."/>
            <person name="Ohm R.A."/>
            <person name="Otillar R.P."/>
            <person name="Pangilinan J."/>
            <person name="Peng Y."/>
            <person name="Rokas A."/>
            <person name="Rosa C.A."/>
            <person name="Scheuner C."/>
            <person name="Sibirny A.A."/>
            <person name="Slot J.C."/>
            <person name="Stielow J.B."/>
            <person name="Sun H."/>
            <person name="Kurtzman C.P."/>
            <person name="Blackwell M."/>
            <person name="Grigoriev I.V."/>
            <person name="Jeffries T.W."/>
        </authorList>
    </citation>
    <scope>NUCLEOTIDE SEQUENCE [LARGE SCALE GENOMIC DNA]</scope>
    <source>
        <strain evidence="5">NRRL Y-17324</strain>
    </source>
</reference>
<comment type="pathway">
    <text evidence="2">tRNA modification; wybutosine-tRNA(Phe) biosynthesis.</text>
</comment>
<evidence type="ECO:0000256" key="2">
    <source>
        <dbReference type="PIRNR" id="PIRNR038972"/>
    </source>
</evidence>
<dbReference type="InterPro" id="IPR029063">
    <property type="entry name" value="SAM-dependent_MTases_sf"/>
</dbReference>
<dbReference type="GO" id="GO:0102522">
    <property type="term" value="F:tRNA 4-demethylwyosine alpha-amino-alpha-carboxypropyltransferase activity"/>
    <property type="evidence" value="ECO:0007669"/>
    <property type="project" value="UniProtKB-EC"/>
</dbReference>
<comment type="catalytic activity">
    <reaction evidence="1">
        <text>4-demethylwyosine(37) in tRNA(Phe) + S-adenosyl-L-methionine = 4-demethyl-7-[(3S)-3-amino-3-carboxypropyl]wyosine(37) in tRNA(Phe) + S-methyl-5'-thioadenosine + H(+)</text>
        <dbReference type="Rhea" id="RHEA:36355"/>
        <dbReference type="Rhea" id="RHEA-COMP:10164"/>
        <dbReference type="Rhea" id="RHEA-COMP:10378"/>
        <dbReference type="ChEBI" id="CHEBI:15378"/>
        <dbReference type="ChEBI" id="CHEBI:17509"/>
        <dbReference type="ChEBI" id="CHEBI:59789"/>
        <dbReference type="ChEBI" id="CHEBI:64315"/>
        <dbReference type="ChEBI" id="CHEBI:73550"/>
        <dbReference type="EC" id="2.5.1.114"/>
    </reaction>
</comment>
<keyword evidence="2" id="KW-0949">S-adenosyl-L-methionine</keyword>
<evidence type="ECO:0000313" key="5">
    <source>
        <dbReference type="Proteomes" id="UP000094285"/>
    </source>
</evidence>
<evidence type="ECO:0000259" key="3">
    <source>
        <dbReference type="PROSITE" id="PS51684"/>
    </source>
</evidence>
<dbReference type="InterPro" id="IPR030382">
    <property type="entry name" value="MeTrfase_TRM5/TYW2"/>
</dbReference>
<dbReference type="GO" id="GO:0008757">
    <property type="term" value="F:S-adenosylmethionine-dependent methyltransferase activity"/>
    <property type="evidence" value="ECO:0007669"/>
    <property type="project" value="InterPro"/>
</dbReference>
<evidence type="ECO:0000256" key="1">
    <source>
        <dbReference type="ARBA" id="ARBA00049400"/>
    </source>
</evidence>
<dbReference type="Gene3D" id="3.40.50.150">
    <property type="entry name" value="Vaccinia Virus protein VP39"/>
    <property type="match status" value="1"/>
</dbReference>
<dbReference type="GO" id="GO:0005737">
    <property type="term" value="C:cytoplasm"/>
    <property type="evidence" value="ECO:0007669"/>
    <property type="project" value="UniProtKB-SubCell"/>
</dbReference>
<keyword evidence="2" id="KW-0963">Cytoplasm</keyword>
<dbReference type="EMBL" id="KV453912">
    <property type="protein sequence ID" value="ODV79232.1"/>
    <property type="molecule type" value="Genomic_DNA"/>
</dbReference>
<dbReference type="PIRSF" id="PIRSF038972">
    <property type="entry name" value="Trm12"/>
    <property type="match status" value="1"/>
</dbReference>
<sequence length="423" mass="48626">MTRDSIPVIFPVSPVEMPMVLYIAVRTHDPTLVKAIKSHLERSGNLNKAVKIRRDGAGFFIPTTVQHPDEYLHQFDIDHYEFTPEDSPMEAAVREHLLARGTLPSKVNSLMLAVPKKWSLYPPLILFLGEAFSSPQWKEYADDKLYASILRKYPNFTHIALNKPIIKTDVMRRPLNITPLYGDFGPEPTPELYDNPTPVDFKSGFWCGVNQNGIDQNWAPLYTMFSRGNVKEKARVLRDFACKDSVVFDLYCGIGYFSLSYLKNGCKNIFCWELNGWSIEGFRRSVSPHYSYQIFGPEDEFNYEIYTQLKDQVRVFIFHESNEHVPRRMATFPDLSIEVTHVNLGLLPSSQGSWDITMGIAKKSLRDVHVHVHENVHISQFDEFKEKVGQKFGPVQWLEKVKTFAPDVWHVVVDVDVKKVNGP</sequence>
<name>A0A1E4SIG9_9ASCO</name>
<feature type="domain" description="SAM-dependent methyltransferase TRM5/TYW2-type" evidence="3">
    <location>
        <begin position="150"/>
        <end position="419"/>
    </location>
</feature>
<dbReference type="GO" id="GO:0031591">
    <property type="term" value="P:wybutosine biosynthetic process"/>
    <property type="evidence" value="ECO:0007669"/>
    <property type="project" value="InterPro"/>
</dbReference>
<dbReference type="Proteomes" id="UP000094285">
    <property type="component" value="Unassembled WGS sequence"/>
</dbReference>
<accession>A0A1E4SIG9</accession>
<keyword evidence="2" id="KW-0808">Transferase</keyword>
<dbReference type="SUPFAM" id="SSF53335">
    <property type="entry name" value="S-adenosyl-L-methionine-dependent methyltransferases"/>
    <property type="match status" value="1"/>
</dbReference>